<comment type="caution">
    <text evidence="6">The sequence shown here is derived from an EMBL/GenBank/DDBJ whole genome shotgun (WGS) entry which is preliminary data.</text>
</comment>
<dbReference type="GO" id="GO:0016491">
    <property type="term" value="F:oxidoreductase activity"/>
    <property type="evidence" value="ECO:0007669"/>
    <property type="project" value="UniProtKB-KW"/>
</dbReference>
<dbReference type="PANTHER" id="PTHR13887:SF14">
    <property type="entry name" value="DISULFIDE BOND FORMATION PROTEIN D"/>
    <property type="match status" value="1"/>
</dbReference>
<evidence type="ECO:0000256" key="4">
    <source>
        <dbReference type="ARBA" id="ARBA00023284"/>
    </source>
</evidence>
<feature type="domain" description="Thioredoxin" evidence="5">
    <location>
        <begin position="66"/>
        <end position="231"/>
    </location>
</feature>
<gene>
    <name evidence="6" type="ORF">GRI65_08675</name>
</gene>
<dbReference type="OrthoDB" id="9780147at2"/>
<keyword evidence="2" id="KW-0560">Oxidoreductase</keyword>
<dbReference type="PROSITE" id="PS51352">
    <property type="entry name" value="THIOREDOXIN_2"/>
    <property type="match status" value="1"/>
</dbReference>
<dbReference type="Gene3D" id="3.40.30.10">
    <property type="entry name" value="Glutaredoxin"/>
    <property type="match status" value="1"/>
</dbReference>
<sequence length="232" mass="24687">MSFRSLALTALVSLIFGFTGAAVWSFSGLGDSHTRAYLLENPDLLPEMAERYQQQQGADRLAGIEERVQTPFPGAEFGNPDGSVTLVEFTDYACGYCRASQEHVAQLVRDNPDLRVVIREWPIFEGSDKAALVALAAAKQGRYQAFHDAMFTKGAPTEAAIAAAAAEAGVDMAKAQEFAASGEAKAELASNTELAREIGFGGTPSWVIGGQPFEGAIGVEALQQAIDAARNR</sequence>
<dbReference type="PANTHER" id="PTHR13887">
    <property type="entry name" value="GLUTATHIONE S-TRANSFERASE KAPPA"/>
    <property type="match status" value="1"/>
</dbReference>
<evidence type="ECO:0000313" key="7">
    <source>
        <dbReference type="Proteomes" id="UP000431922"/>
    </source>
</evidence>
<evidence type="ECO:0000256" key="3">
    <source>
        <dbReference type="ARBA" id="ARBA00023157"/>
    </source>
</evidence>
<dbReference type="InterPro" id="IPR036249">
    <property type="entry name" value="Thioredoxin-like_sf"/>
</dbReference>
<keyword evidence="1" id="KW-0732">Signal</keyword>
<evidence type="ECO:0000256" key="2">
    <source>
        <dbReference type="ARBA" id="ARBA00023002"/>
    </source>
</evidence>
<dbReference type="Proteomes" id="UP000431922">
    <property type="component" value="Unassembled WGS sequence"/>
</dbReference>
<keyword evidence="7" id="KW-1185">Reference proteome</keyword>
<reference evidence="6 7" key="1">
    <citation type="submission" date="2019-12" db="EMBL/GenBank/DDBJ databases">
        <title>Genomic-based taxomic classification of the family Erythrobacteraceae.</title>
        <authorList>
            <person name="Xu L."/>
        </authorList>
    </citation>
    <scope>NUCLEOTIDE SEQUENCE [LARGE SCALE GENOMIC DNA]</scope>
    <source>
        <strain evidence="6 7">KCTC 42453</strain>
    </source>
</reference>
<dbReference type="Pfam" id="PF18312">
    <property type="entry name" value="ScsC_N"/>
    <property type="match status" value="1"/>
</dbReference>
<dbReference type="SUPFAM" id="SSF52833">
    <property type="entry name" value="Thioredoxin-like"/>
    <property type="match status" value="1"/>
</dbReference>
<name>A0A845B285_9SPHN</name>
<dbReference type="InterPro" id="IPR001853">
    <property type="entry name" value="DSBA-like_thioredoxin_dom"/>
</dbReference>
<dbReference type="InterPro" id="IPR013766">
    <property type="entry name" value="Thioredoxin_domain"/>
</dbReference>
<protein>
    <submittedName>
        <fullName evidence="6">Thioredoxin domain-containing protein</fullName>
    </submittedName>
</protein>
<evidence type="ECO:0000256" key="1">
    <source>
        <dbReference type="ARBA" id="ARBA00022729"/>
    </source>
</evidence>
<evidence type="ECO:0000313" key="6">
    <source>
        <dbReference type="EMBL" id="MXP44530.1"/>
    </source>
</evidence>
<keyword evidence="4" id="KW-0676">Redox-active center</keyword>
<accession>A0A845B285</accession>
<keyword evidence="3" id="KW-1015">Disulfide bond</keyword>
<dbReference type="RefSeq" id="WP_160756112.1">
    <property type="nucleotide sequence ID" value="NZ_WTYL01000002.1"/>
</dbReference>
<dbReference type="InterPro" id="IPR041205">
    <property type="entry name" value="ScsC_N"/>
</dbReference>
<dbReference type="AlphaFoldDB" id="A0A845B285"/>
<dbReference type="CDD" id="cd03023">
    <property type="entry name" value="DsbA_Com1_like"/>
    <property type="match status" value="1"/>
</dbReference>
<proteinExistence type="predicted"/>
<organism evidence="6 7">
    <name type="scientific">Allopontixanthobacter sediminis</name>
    <dbReference type="NCBI Taxonomy" id="1689985"/>
    <lineage>
        <taxon>Bacteria</taxon>
        <taxon>Pseudomonadati</taxon>
        <taxon>Pseudomonadota</taxon>
        <taxon>Alphaproteobacteria</taxon>
        <taxon>Sphingomonadales</taxon>
        <taxon>Erythrobacteraceae</taxon>
        <taxon>Allopontixanthobacter</taxon>
    </lineage>
</organism>
<dbReference type="Pfam" id="PF01323">
    <property type="entry name" value="DSBA"/>
    <property type="match status" value="1"/>
</dbReference>
<evidence type="ECO:0000259" key="5">
    <source>
        <dbReference type="PROSITE" id="PS51352"/>
    </source>
</evidence>
<dbReference type="EMBL" id="WTYL01000002">
    <property type="protein sequence ID" value="MXP44530.1"/>
    <property type="molecule type" value="Genomic_DNA"/>
</dbReference>